<evidence type="ECO:0000313" key="2">
    <source>
        <dbReference type="EMBL" id="NEY80013.1"/>
    </source>
</evidence>
<dbReference type="AlphaFoldDB" id="A0A6B3VW20"/>
<protein>
    <submittedName>
        <fullName evidence="2">Uncharacterized protein</fullName>
    </submittedName>
</protein>
<proteinExistence type="predicted"/>
<keyword evidence="3" id="KW-1185">Reference proteome</keyword>
<comment type="caution">
    <text evidence="2">The sequence shown here is derived from an EMBL/GenBank/DDBJ whole genome shotgun (WGS) entry which is preliminary data.</text>
</comment>
<evidence type="ECO:0000313" key="3">
    <source>
        <dbReference type="Proteomes" id="UP000472971"/>
    </source>
</evidence>
<evidence type="ECO:0000313" key="4">
    <source>
        <dbReference type="Proteomes" id="UP000570010"/>
    </source>
</evidence>
<accession>A0A6B3VW20</accession>
<organism evidence="2 3">
    <name type="scientific">Bacillus aquiflavi</name>
    <dbReference type="NCBI Taxonomy" id="2672567"/>
    <lineage>
        <taxon>Bacteria</taxon>
        <taxon>Bacillati</taxon>
        <taxon>Bacillota</taxon>
        <taxon>Bacilli</taxon>
        <taxon>Bacillales</taxon>
        <taxon>Bacillaceae</taxon>
        <taxon>Bacillus</taxon>
    </lineage>
</organism>
<sequence>MGVCEVCNGLKKTTVLCPKCGKRMNDKGRIADFYDDYSPYMEIDQLKMEDGFPTSFSNETCPHLYHCSSCSIDKMYLHKE</sequence>
<evidence type="ECO:0000313" key="1">
    <source>
        <dbReference type="EMBL" id="MBA4535637.1"/>
    </source>
</evidence>
<dbReference type="EMBL" id="JACEIO010000001">
    <property type="protein sequence ID" value="MBA4535637.1"/>
    <property type="molecule type" value="Genomic_DNA"/>
</dbReference>
<dbReference type="EMBL" id="JAAIWN010000001">
    <property type="protein sequence ID" value="NEY80013.1"/>
    <property type="molecule type" value="Genomic_DNA"/>
</dbReference>
<reference evidence="1 4" key="2">
    <citation type="submission" date="2020-07" db="EMBL/GenBank/DDBJ databases">
        <authorList>
            <person name="Feng H."/>
        </authorList>
    </citation>
    <scope>NUCLEOTIDE SEQUENCE [LARGE SCALE GENOMIC DNA]</scope>
    <source>
        <strain evidence="1">S-12</strain>
        <strain evidence="4">s-12</strain>
    </source>
</reference>
<reference evidence="2 3" key="1">
    <citation type="submission" date="2020-02" db="EMBL/GenBank/DDBJ databases">
        <title>Bacillus aquiflavi sp. nov., isolated from yellow water of strong flavor Chinese baijiu in Yibin region of China.</title>
        <authorList>
            <person name="Xie J."/>
        </authorList>
    </citation>
    <scope>NUCLEOTIDE SEQUENCE [LARGE SCALE GENOMIC DNA]</scope>
    <source>
        <strain evidence="2 3">3H-10</strain>
    </source>
</reference>
<dbReference type="Proteomes" id="UP000472971">
    <property type="component" value="Unassembled WGS sequence"/>
</dbReference>
<gene>
    <name evidence="2" type="ORF">G4D64_00445</name>
    <name evidence="1" type="ORF">H1Z61_00445</name>
</gene>
<dbReference type="Proteomes" id="UP000570010">
    <property type="component" value="Unassembled WGS sequence"/>
</dbReference>
<name>A0A6B3VW20_9BACI</name>